<name>A0A3N1GLY7_9ACTN</name>
<dbReference type="GO" id="GO:0004519">
    <property type="term" value="F:endonuclease activity"/>
    <property type="evidence" value="ECO:0007669"/>
    <property type="project" value="UniProtKB-KW"/>
</dbReference>
<dbReference type="SUPFAM" id="SSF54060">
    <property type="entry name" value="His-Me finger endonucleases"/>
    <property type="match status" value="1"/>
</dbReference>
<dbReference type="EMBL" id="RJKL01000001">
    <property type="protein sequence ID" value="ROP31274.1"/>
    <property type="molecule type" value="Genomic_DNA"/>
</dbReference>
<evidence type="ECO:0000313" key="12">
    <source>
        <dbReference type="Proteomes" id="UP000271683"/>
    </source>
</evidence>
<proteinExistence type="inferred from homology"/>
<feature type="domain" description="Hint" evidence="10">
    <location>
        <begin position="1118"/>
        <end position="1218"/>
    </location>
</feature>
<feature type="region of interest" description="Disordered" evidence="9">
    <location>
        <begin position="382"/>
        <end position="405"/>
    </location>
</feature>
<feature type="coiled-coil region" evidence="8">
    <location>
        <begin position="469"/>
        <end position="558"/>
    </location>
</feature>
<evidence type="ECO:0000256" key="7">
    <source>
        <dbReference type="ARBA" id="ARBA00023048"/>
    </source>
</evidence>
<accession>A0A3N1GLY7</accession>
<evidence type="ECO:0000256" key="9">
    <source>
        <dbReference type="SAM" id="MobiDB-lite"/>
    </source>
</evidence>
<dbReference type="GO" id="GO:0042742">
    <property type="term" value="P:defense response to bacterium"/>
    <property type="evidence" value="ECO:0007669"/>
    <property type="project" value="UniProtKB-KW"/>
</dbReference>
<evidence type="ECO:0000256" key="8">
    <source>
        <dbReference type="SAM" id="Coils"/>
    </source>
</evidence>
<dbReference type="SUPFAM" id="SSF51294">
    <property type="entry name" value="Hedgehog/intein (Hint) domain"/>
    <property type="match status" value="1"/>
</dbReference>
<evidence type="ECO:0000256" key="2">
    <source>
        <dbReference type="ARBA" id="ARBA00022529"/>
    </source>
</evidence>
<dbReference type="InterPro" id="IPR037146">
    <property type="entry name" value="Colicin/pyocin_DNase_dom_sf"/>
</dbReference>
<keyword evidence="2" id="KW-0929">Antimicrobial</keyword>
<dbReference type="SMART" id="SM00306">
    <property type="entry name" value="HintN"/>
    <property type="match status" value="1"/>
</dbReference>
<evidence type="ECO:0000256" key="5">
    <source>
        <dbReference type="ARBA" id="ARBA00022801"/>
    </source>
</evidence>
<gene>
    <name evidence="11" type="ORF">EDD30_4169</name>
</gene>
<dbReference type="InterPro" id="IPR005506">
    <property type="entry name" value="DUF312_ALF"/>
</dbReference>
<comment type="caution">
    <text evidence="11">The sequence shown here is derived from an EMBL/GenBank/DDBJ whole genome shotgun (WGS) entry which is preliminary data.</text>
</comment>
<dbReference type="InterPro" id="IPR003615">
    <property type="entry name" value="HNH_nuc"/>
</dbReference>
<protein>
    <submittedName>
        <fullName evidence="11">Intein</fullName>
    </submittedName>
</protein>
<dbReference type="Proteomes" id="UP000271683">
    <property type="component" value="Unassembled WGS sequence"/>
</dbReference>
<dbReference type="CDD" id="cd00085">
    <property type="entry name" value="HNHc"/>
    <property type="match status" value="1"/>
</dbReference>
<comment type="similarity">
    <text evidence="1">Belongs to the colicin/pyosin nuclease family.</text>
</comment>
<evidence type="ECO:0000256" key="6">
    <source>
        <dbReference type="ARBA" id="ARBA00023022"/>
    </source>
</evidence>
<keyword evidence="6" id="KW-0044">Antibiotic</keyword>
<dbReference type="Pfam" id="PF07591">
    <property type="entry name" value="PT-HINT"/>
    <property type="match status" value="1"/>
</dbReference>
<dbReference type="InterPro" id="IPR044925">
    <property type="entry name" value="His-Me_finger_sf"/>
</dbReference>
<dbReference type="Pfam" id="PF21431">
    <property type="entry name" value="Col-Pyo_DNase"/>
    <property type="match status" value="1"/>
</dbReference>
<feature type="compositionally biased region" description="Basic and acidic residues" evidence="9">
    <location>
        <begin position="384"/>
        <end position="405"/>
    </location>
</feature>
<keyword evidence="4" id="KW-0255">Endonuclease</keyword>
<dbReference type="CDD" id="cd00081">
    <property type="entry name" value="Hint"/>
    <property type="match status" value="1"/>
</dbReference>
<dbReference type="Gene3D" id="2.170.16.10">
    <property type="entry name" value="Hedgehog/Intein (Hint) domain"/>
    <property type="match status" value="1"/>
</dbReference>
<dbReference type="Gene3D" id="3.90.540.10">
    <property type="entry name" value="Colicin/pyocin, DNase domain"/>
    <property type="match status" value="1"/>
</dbReference>
<evidence type="ECO:0000256" key="3">
    <source>
        <dbReference type="ARBA" id="ARBA00022722"/>
    </source>
</evidence>
<dbReference type="InterPro" id="IPR003587">
    <property type="entry name" value="Hint_dom_N"/>
</dbReference>
<evidence type="ECO:0000259" key="10">
    <source>
        <dbReference type="SMART" id="SM00306"/>
    </source>
</evidence>
<dbReference type="InterPro" id="IPR036844">
    <property type="entry name" value="Hint_dom_sf"/>
</dbReference>
<evidence type="ECO:0000313" key="11">
    <source>
        <dbReference type="EMBL" id="ROP31274.1"/>
    </source>
</evidence>
<reference evidence="11 12" key="1">
    <citation type="submission" date="2018-11" db="EMBL/GenBank/DDBJ databases">
        <title>Sequencing the genomes of 1000 actinobacteria strains.</title>
        <authorList>
            <person name="Klenk H.-P."/>
        </authorList>
    </citation>
    <scope>NUCLEOTIDE SEQUENCE [LARGE SCALE GENOMIC DNA]</scope>
    <source>
        <strain evidence="11 12">DSM 43634</strain>
    </source>
</reference>
<keyword evidence="8" id="KW-0175">Coiled coil</keyword>
<evidence type="ECO:0000256" key="1">
    <source>
        <dbReference type="ARBA" id="ARBA00006811"/>
    </source>
</evidence>
<dbReference type="GO" id="GO:0031640">
    <property type="term" value="P:killing of cells of another organism"/>
    <property type="evidence" value="ECO:0007669"/>
    <property type="project" value="UniProtKB-KW"/>
</dbReference>
<keyword evidence="5" id="KW-0378">Hydrolase</keyword>
<evidence type="ECO:0000256" key="4">
    <source>
        <dbReference type="ARBA" id="ARBA00022759"/>
    </source>
</evidence>
<sequence length="1412" mass="148749">MDENHLDRMLAQDLADYDEDPEVRAAAKAALETNDPAKIKDFLDKGLPAYRKAADNRKKVEAAENRILVKKWAETGGPIVRERAAAVLATKNDTKIADFVKIGYAAAEAADAQEVINAAEQAKTIKARVEQIVAQGGYEVQNAGRHALESEDPAVIAEFYNNGYKVASQHDAEAQKQIKDALAARTKAVNDLTDLAQRATQAATAQKQIITASVAATGHLTVASNSMALVNKYAKQADGIYAADIPIRKAGGKTRTAELTKLRADACTELATTTRRADQVTAQANVAGTAAQTLVKTGLSHGVDWAQVIQAQADAATAAKQAAQTACHAAEATEAAAKTLDADRNATVQANNAVKYRQAAEREQAAAEKLAVQAEKLAAAAQAAEKDAREQRSRAEQKARDAWDHAEQAEQHYNGARQQRDEARRWTAIAVSEQLRARDAAIRAVAQQDAAKAKHAKAKPLYDEAVAARDRFTKKAEQARDILKRAQNSYRNANSKELEAQAAEARKLAMEVNCKNPDRPSGNGCPGPAEQAQIRHYAEQLRTDANVVRSAANQAQREAEGAASAVDAASVAAGQAAAAAAAAAAEARAAASQAAQAHQDAIAAATAANKAIEDAQRANALASAAVNKARAAMNRASAAKSDAQMTERSAQDSIRQAAIASFQSRVAGRAALDARTAAVGIADPAVTAIDAAAAYAETDNDAAMAAAIASNALTIGAEQSASAQKHAQDAAAAALHAAKQAEKAQAQVKPAHLAAHQAAEAAVRAVKASEVAIKAAHGAAKEAKAAIKAADDAAEADQRARWYSRAADRMAAEAGNDAATARQAYNSARAFGRTAQAAADNADKFADNAEAMGRSATNMVNAIHGIAKQIGAMPKNLGKAMWEAYNAEQQAKETEWLRWLKTQSDKAMSKLPVGGDIAKGAMDTLIGNANSLWTLGNCVAGPNAPAGDSFYVPDVTFLPNPERACEAIIQGALGFFSNPWSVLHLDEWKENWQRALGGTLIDTGSLLIPAAGAAGKFIKAGKIDGKLLKDDLTAASLLFGKESVATAIAKLGTVNVARLIDLKVNTKLKLDFSPDEVGDFLKAVEIHGIDAVEKNLRDLGDLPAAPRLKELAEGCLTGNSFSPETPVLLADGTRKAIADIRTGDQVRATDPVARLTAARTVTELHRNYDTALADVTVEDSSGRRSTIHTTQEHPFWNATTRQWTNAADLDGDAVHTTAGKRLRVTSVRSFAGGRTMYNLTVADLHTYYVIAGGHPVLVHNVGAAAAICGGTATDLRNSPGIAGGRVAAPARGADWLQGTHGNAGRIPGQIAAQLHGRTFKSFDDFRQQFWKAVGNDSELGAGFSAQNVARMKAGNSPFVATSQQYGGGRNYVLHHVQPIQHGGGVYDMDNIVVVTPLFHSQILSPNYHYGNG</sequence>
<keyword evidence="7" id="KW-0078">Bacteriocin</keyword>
<dbReference type="Pfam" id="PF03752">
    <property type="entry name" value="ALF"/>
    <property type="match status" value="2"/>
</dbReference>
<dbReference type="GO" id="GO:0016787">
    <property type="term" value="F:hydrolase activity"/>
    <property type="evidence" value="ECO:0007669"/>
    <property type="project" value="UniProtKB-KW"/>
</dbReference>
<keyword evidence="3" id="KW-0540">Nuclease</keyword>
<organism evidence="11 12">
    <name type="scientific">Couchioplanes caeruleus</name>
    <dbReference type="NCBI Taxonomy" id="56438"/>
    <lineage>
        <taxon>Bacteria</taxon>
        <taxon>Bacillati</taxon>
        <taxon>Actinomycetota</taxon>
        <taxon>Actinomycetes</taxon>
        <taxon>Micromonosporales</taxon>
        <taxon>Micromonosporaceae</taxon>
        <taxon>Couchioplanes</taxon>
    </lineage>
</organism>